<protein>
    <submittedName>
        <fullName evidence="2">Uncharacterized protein</fullName>
    </submittedName>
</protein>
<feature type="compositionally biased region" description="Basic residues" evidence="1">
    <location>
        <begin position="337"/>
        <end position="346"/>
    </location>
</feature>
<evidence type="ECO:0000313" key="2">
    <source>
        <dbReference type="EMBL" id="CAA9289553.1"/>
    </source>
</evidence>
<dbReference type="EMBL" id="CADCTP010000409">
    <property type="protein sequence ID" value="CAA9289553.1"/>
    <property type="molecule type" value="Genomic_DNA"/>
</dbReference>
<evidence type="ECO:0000256" key="1">
    <source>
        <dbReference type="SAM" id="MobiDB-lite"/>
    </source>
</evidence>
<gene>
    <name evidence="2" type="ORF">AVDCRST_MAG41-4304</name>
</gene>
<feature type="region of interest" description="Disordered" evidence="1">
    <location>
        <begin position="1"/>
        <end position="394"/>
    </location>
</feature>
<feature type="compositionally biased region" description="Low complexity" evidence="1">
    <location>
        <begin position="294"/>
        <end position="309"/>
    </location>
</feature>
<feature type="compositionally biased region" description="Low complexity" evidence="1">
    <location>
        <begin position="181"/>
        <end position="204"/>
    </location>
</feature>
<feature type="compositionally biased region" description="Basic and acidic residues" evidence="1">
    <location>
        <begin position="220"/>
        <end position="233"/>
    </location>
</feature>
<feature type="non-terminal residue" evidence="2">
    <location>
        <position position="1"/>
    </location>
</feature>
<feature type="compositionally biased region" description="Basic residues" evidence="1">
    <location>
        <begin position="361"/>
        <end position="370"/>
    </location>
</feature>
<accession>A0A6J4JX19</accession>
<name>A0A6J4JX19_9ACTN</name>
<proteinExistence type="predicted"/>
<feature type="compositionally biased region" description="Basic residues" evidence="1">
    <location>
        <begin position="249"/>
        <end position="263"/>
    </location>
</feature>
<feature type="compositionally biased region" description="Low complexity" evidence="1">
    <location>
        <begin position="316"/>
        <end position="334"/>
    </location>
</feature>
<feature type="compositionally biased region" description="Basic residues" evidence="1">
    <location>
        <begin position="127"/>
        <end position="141"/>
    </location>
</feature>
<feature type="non-terminal residue" evidence="2">
    <location>
        <position position="394"/>
    </location>
</feature>
<dbReference type="AlphaFoldDB" id="A0A6J4JX19"/>
<reference evidence="2" key="1">
    <citation type="submission" date="2020-02" db="EMBL/GenBank/DDBJ databases">
        <authorList>
            <person name="Meier V. D."/>
        </authorList>
    </citation>
    <scope>NUCLEOTIDE SEQUENCE</scope>
    <source>
        <strain evidence="2">AVDCRST_MAG41</strain>
    </source>
</reference>
<feature type="compositionally biased region" description="Low complexity" evidence="1">
    <location>
        <begin position="53"/>
        <end position="72"/>
    </location>
</feature>
<organism evidence="2">
    <name type="scientific">uncultured Mycobacteriales bacterium</name>
    <dbReference type="NCBI Taxonomy" id="581187"/>
    <lineage>
        <taxon>Bacteria</taxon>
        <taxon>Bacillati</taxon>
        <taxon>Actinomycetota</taxon>
        <taxon>Actinomycetes</taxon>
        <taxon>Mycobacteriales</taxon>
        <taxon>environmental samples</taxon>
    </lineage>
</organism>
<sequence>DPGDHGAGAAGGPAVGGDRLRPGRLRLAGRRGTGGQPAARLPDRRPRARRRAAASPAAPAGPVLRPAGAHAPPGRPLRGRGAVLAHRVARDPPALLQWGLPGHDRPQRPQPLPVLRAGTAHPDGRARHPRHGGGRGPRRHLGHSDPPRHGTGPLRVPPGQPEYDRRRPYPRRGRAGVHLSAAGGRVRPGGARRVAAQAAAAAGHPARRGPPVVPGVRHPRPGELRPVRRDGGAHARARSRARGPGARRAGGRVRAPARSRRRPGAGGGPRAAAALAPAGVARHDPGRRPPVRPGMPAQLLRPRLVPPAAGAGGARSTGRLRGVPAARAGAVPGGRPRPGRHRHGPAGRRGAGRVPRLAGPAHRRAARRRAGPASHDVLPAARRAPPADPAAHRM</sequence>
<feature type="compositionally biased region" description="Low complexity" evidence="1">
    <location>
        <begin position="270"/>
        <end position="280"/>
    </location>
</feature>
<feature type="compositionally biased region" description="Gly residues" evidence="1">
    <location>
        <begin position="1"/>
        <end position="15"/>
    </location>
</feature>